<dbReference type="InterPro" id="IPR013378">
    <property type="entry name" value="InlB-like_B-rpt"/>
</dbReference>
<evidence type="ECO:0000256" key="2">
    <source>
        <dbReference type="SAM" id="MobiDB-lite"/>
    </source>
</evidence>
<dbReference type="Proteomes" id="UP001272052">
    <property type="component" value="Unassembled WGS sequence"/>
</dbReference>
<comment type="subcellular location">
    <subcellularLocation>
        <location evidence="1">Cell envelope</location>
    </subcellularLocation>
</comment>
<protein>
    <submittedName>
        <fullName evidence="4">Uncharacterized protein</fullName>
    </submittedName>
</protein>
<gene>
    <name evidence="4" type="ORF">MmiAt1_14200</name>
</gene>
<dbReference type="EMBL" id="JAWDKC010000024">
    <property type="protein sequence ID" value="MDV0445823.1"/>
    <property type="molecule type" value="Genomic_DNA"/>
</dbReference>
<feature type="compositionally biased region" description="Gly residues" evidence="2">
    <location>
        <begin position="355"/>
        <end position="365"/>
    </location>
</feature>
<evidence type="ECO:0000313" key="5">
    <source>
        <dbReference type="Proteomes" id="UP001272052"/>
    </source>
</evidence>
<comment type="caution">
    <text evidence="4">The sequence shown here is derived from an EMBL/GenBank/DDBJ whole genome shotgun (WGS) entry which is preliminary data.</text>
</comment>
<proteinExistence type="predicted"/>
<evidence type="ECO:0000313" key="4">
    <source>
        <dbReference type="EMBL" id="MDV0445823.1"/>
    </source>
</evidence>
<evidence type="ECO:0000256" key="3">
    <source>
        <dbReference type="SAM" id="Phobius"/>
    </source>
</evidence>
<dbReference type="Gene3D" id="2.60.40.4270">
    <property type="entry name" value="Listeria-Bacteroides repeat domain"/>
    <property type="match status" value="3"/>
</dbReference>
<evidence type="ECO:0000256" key="1">
    <source>
        <dbReference type="ARBA" id="ARBA00004196"/>
    </source>
</evidence>
<accession>A0ABU3VQZ7</accession>
<feature type="transmembrane region" description="Helical" evidence="3">
    <location>
        <begin position="400"/>
        <end position="417"/>
    </location>
</feature>
<keyword evidence="5" id="KW-1185">Reference proteome</keyword>
<keyword evidence="3" id="KW-1133">Transmembrane helix</keyword>
<keyword evidence="3" id="KW-0812">Transmembrane</keyword>
<feature type="region of interest" description="Disordered" evidence="2">
    <location>
        <begin position="352"/>
        <end position="396"/>
    </location>
</feature>
<organism evidence="4 5">
    <name type="scientific">Methanimicrococcus hacksteinii</name>
    <dbReference type="NCBI Taxonomy" id="3028293"/>
    <lineage>
        <taxon>Archaea</taxon>
        <taxon>Methanobacteriati</taxon>
        <taxon>Methanobacteriota</taxon>
        <taxon>Stenosarchaea group</taxon>
        <taxon>Methanomicrobia</taxon>
        <taxon>Methanosarcinales</taxon>
        <taxon>Methanosarcinaceae</taxon>
        <taxon>Methanimicrococcus</taxon>
    </lineage>
</organism>
<feature type="compositionally biased region" description="Pro residues" evidence="2">
    <location>
        <begin position="372"/>
        <end position="396"/>
    </location>
</feature>
<name>A0ABU3VQZ7_9EURY</name>
<dbReference type="Pfam" id="PF09479">
    <property type="entry name" value="Flg_new"/>
    <property type="match status" value="3"/>
</dbReference>
<sequence length="437" mass="47549">MYAVWTLDSDNYELIYHSGLGAPEETWTVSPLTENQKHQLLNEFDVGFSNPNHILIGWSTDLLAAQVDHLIGSIFIMPANNVDLYAVWGAATYTYSIEYYPNGADTPSGKPGTPAIEYFENGNGVSLKLPSELGFEKAGYVIAGWAGTENGQIGYDTTASVSPATPSLKLYAVWGVKTEGDHTVTYDAGGKTIESDGDQLPQSSKFDEDGHVDVPDGSGMIVESYKFAGWKSNKPVEVEGDLLTDTFIGDGTEFFYMPASDVTLTAQWTEDNGPYYVEYDGNGYTGFDIPEDLDDYVYKEKVIVKSSHGMDYEGYTFKNWNTKADGTGTSYKAGDTFRITEDTTLYAQWHKAESSGGGSGSGTGGATVVDPTPSPGPGPDPEPEPGPGPEPEPPAEPNKAMIYLIYLIAAAVFVFLYRREDEIDKDFAENTENAEEM</sequence>
<dbReference type="InterPro" id="IPR042229">
    <property type="entry name" value="Listeria/Bacterioides_rpt_sf"/>
</dbReference>
<keyword evidence="3" id="KW-0472">Membrane</keyword>
<reference evidence="4 5" key="1">
    <citation type="submission" date="2023-06" db="EMBL/GenBank/DDBJ databases">
        <title>Genome sequence of Methanimicrococcus sp. At1.</title>
        <authorList>
            <person name="Protasov E."/>
            <person name="Platt K."/>
            <person name="Poehlein A."/>
            <person name="Daniel R."/>
            <person name="Brune A."/>
        </authorList>
    </citation>
    <scope>NUCLEOTIDE SEQUENCE [LARGE SCALE GENOMIC DNA]</scope>
    <source>
        <strain evidence="4 5">At1</strain>
    </source>
</reference>